<dbReference type="AlphaFoldDB" id="A0A1M5AES7"/>
<dbReference type="RefSeq" id="WP_073481218.1">
    <property type="nucleotide sequence ID" value="NZ_FQVN01000003.1"/>
</dbReference>
<keyword evidence="2" id="KW-1185">Reference proteome</keyword>
<dbReference type="STRING" id="2017.SAMN05444320_10386"/>
<evidence type="ECO:0000313" key="2">
    <source>
        <dbReference type="Proteomes" id="UP000184501"/>
    </source>
</evidence>
<dbReference type="Proteomes" id="UP000184501">
    <property type="component" value="Unassembled WGS sequence"/>
</dbReference>
<protein>
    <submittedName>
        <fullName evidence="1">Uncharacterized protein</fullName>
    </submittedName>
</protein>
<dbReference type="EMBL" id="FQVN01000003">
    <property type="protein sequence ID" value="SHF28739.1"/>
    <property type="molecule type" value="Genomic_DNA"/>
</dbReference>
<sequence length="93" mass="10338">MNGWTVEGMKAEVGYRRELLMAATVAANGLRPPQSWVTLQRLEAELATTEEADADAADPELGPERRQARQWFGARWFGGRKRPAAYGDRTCTA</sequence>
<accession>A0A1M5AES7</accession>
<proteinExistence type="predicted"/>
<evidence type="ECO:0000313" key="1">
    <source>
        <dbReference type="EMBL" id="SHF28739.1"/>
    </source>
</evidence>
<organism evidence="1 2">
    <name type="scientific">Streptoalloteichus hindustanus</name>
    <dbReference type="NCBI Taxonomy" id="2017"/>
    <lineage>
        <taxon>Bacteria</taxon>
        <taxon>Bacillati</taxon>
        <taxon>Actinomycetota</taxon>
        <taxon>Actinomycetes</taxon>
        <taxon>Pseudonocardiales</taxon>
        <taxon>Pseudonocardiaceae</taxon>
        <taxon>Streptoalloteichus</taxon>
    </lineage>
</organism>
<reference evidence="1 2" key="1">
    <citation type="submission" date="2016-11" db="EMBL/GenBank/DDBJ databases">
        <authorList>
            <person name="Jaros S."/>
            <person name="Januszkiewicz K."/>
            <person name="Wedrychowicz H."/>
        </authorList>
    </citation>
    <scope>NUCLEOTIDE SEQUENCE [LARGE SCALE GENOMIC DNA]</scope>
    <source>
        <strain evidence="1 2">DSM 44523</strain>
    </source>
</reference>
<name>A0A1M5AES7_STRHI</name>
<gene>
    <name evidence="1" type="ORF">SAMN05444320_10386</name>
</gene>